<feature type="domain" description="N-acetyltransferase" evidence="3">
    <location>
        <begin position="1"/>
        <end position="149"/>
    </location>
</feature>
<keyword evidence="2" id="KW-0012">Acyltransferase</keyword>
<dbReference type="Proteomes" id="UP001325680">
    <property type="component" value="Chromosome"/>
</dbReference>
<dbReference type="RefSeq" id="WP_114791224.1">
    <property type="nucleotide sequence ID" value="NZ_CP139960.1"/>
</dbReference>
<dbReference type="Gene3D" id="3.40.630.30">
    <property type="match status" value="1"/>
</dbReference>
<evidence type="ECO:0000313" key="4">
    <source>
        <dbReference type="EMBL" id="WQD38470.1"/>
    </source>
</evidence>
<organism evidence="4 5">
    <name type="scientific">Niabella yanshanensis</name>
    <dbReference type="NCBI Taxonomy" id="577386"/>
    <lineage>
        <taxon>Bacteria</taxon>
        <taxon>Pseudomonadati</taxon>
        <taxon>Bacteroidota</taxon>
        <taxon>Chitinophagia</taxon>
        <taxon>Chitinophagales</taxon>
        <taxon>Chitinophagaceae</taxon>
        <taxon>Niabella</taxon>
    </lineage>
</organism>
<name>A0ABZ0W900_9BACT</name>
<dbReference type="PROSITE" id="PS51186">
    <property type="entry name" value="GNAT"/>
    <property type="match status" value="1"/>
</dbReference>
<evidence type="ECO:0000313" key="5">
    <source>
        <dbReference type="Proteomes" id="UP001325680"/>
    </source>
</evidence>
<keyword evidence="1" id="KW-0808">Transferase</keyword>
<gene>
    <name evidence="4" type="ORF">U0035_22610</name>
</gene>
<dbReference type="InterPro" id="IPR050832">
    <property type="entry name" value="Bact_Acetyltransf"/>
</dbReference>
<sequence>MQIRKAYSGDLDTLLEFEQGIIEAERPFDVTLKTGQFHYYNLKEMLNRDDCAIIVAEENGQLIGSGSARILDAKPYNNYGSYSFLGFMYVDPSFRGRGVNRLIIDALKEWTKSKGLSEIRLQVYSDNSSAINAYEKVGFKPILTEMRLT</sequence>
<dbReference type="PANTHER" id="PTHR43877">
    <property type="entry name" value="AMINOALKYLPHOSPHONATE N-ACETYLTRANSFERASE-RELATED-RELATED"/>
    <property type="match status" value="1"/>
</dbReference>
<dbReference type="Pfam" id="PF00583">
    <property type="entry name" value="Acetyltransf_1"/>
    <property type="match status" value="1"/>
</dbReference>
<dbReference type="PANTHER" id="PTHR43877:SF2">
    <property type="entry name" value="AMINOALKYLPHOSPHONATE N-ACETYLTRANSFERASE-RELATED"/>
    <property type="match status" value="1"/>
</dbReference>
<dbReference type="InterPro" id="IPR000182">
    <property type="entry name" value="GNAT_dom"/>
</dbReference>
<accession>A0ABZ0W900</accession>
<evidence type="ECO:0000259" key="3">
    <source>
        <dbReference type="PROSITE" id="PS51186"/>
    </source>
</evidence>
<proteinExistence type="predicted"/>
<dbReference type="SUPFAM" id="SSF55729">
    <property type="entry name" value="Acyl-CoA N-acyltransferases (Nat)"/>
    <property type="match status" value="1"/>
</dbReference>
<evidence type="ECO:0000256" key="1">
    <source>
        <dbReference type="ARBA" id="ARBA00022679"/>
    </source>
</evidence>
<evidence type="ECO:0000256" key="2">
    <source>
        <dbReference type="ARBA" id="ARBA00023315"/>
    </source>
</evidence>
<reference evidence="4 5" key="1">
    <citation type="submission" date="2023-12" db="EMBL/GenBank/DDBJ databases">
        <title>Genome sequencing and assembly of bacterial species from a model synthetic community.</title>
        <authorList>
            <person name="Hogle S.L."/>
        </authorList>
    </citation>
    <scope>NUCLEOTIDE SEQUENCE [LARGE SCALE GENOMIC DNA]</scope>
    <source>
        <strain evidence="4 5">HAMBI_3031</strain>
    </source>
</reference>
<keyword evidence="5" id="KW-1185">Reference proteome</keyword>
<dbReference type="EMBL" id="CP139960">
    <property type="protein sequence ID" value="WQD38470.1"/>
    <property type="molecule type" value="Genomic_DNA"/>
</dbReference>
<dbReference type="InterPro" id="IPR016181">
    <property type="entry name" value="Acyl_CoA_acyltransferase"/>
</dbReference>
<protein>
    <submittedName>
        <fullName evidence="4">GNAT family N-acetyltransferase</fullName>
    </submittedName>
</protein>
<dbReference type="CDD" id="cd04301">
    <property type="entry name" value="NAT_SF"/>
    <property type="match status" value="1"/>
</dbReference>